<accession>A0AAV5S6E0</accession>
<protein>
    <recommendedName>
        <fullName evidence="2">PA14 domain-containing protein</fullName>
    </recommendedName>
</protein>
<dbReference type="Pfam" id="PF10528">
    <property type="entry name" value="GLEYA"/>
    <property type="match status" value="1"/>
</dbReference>
<evidence type="ECO:0000256" key="1">
    <source>
        <dbReference type="SAM" id="SignalP"/>
    </source>
</evidence>
<comment type="caution">
    <text evidence="3">The sequence shown here is derived from an EMBL/GenBank/DDBJ whole genome shotgun (WGS) entry which is preliminary data.</text>
</comment>
<keyword evidence="1" id="KW-0732">Signal</keyword>
<proteinExistence type="predicted"/>
<dbReference type="EMBL" id="BTGD01000020">
    <property type="protein sequence ID" value="GMM58219.1"/>
    <property type="molecule type" value="Genomic_DNA"/>
</dbReference>
<dbReference type="InterPro" id="IPR018871">
    <property type="entry name" value="GLEYA_adhesin_domain"/>
</dbReference>
<dbReference type="InterPro" id="IPR037524">
    <property type="entry name" value="PA14/GLEYA"/>
</dbReference>
<dbReference type="Gene3D" id="2.60.120.1560">
    <property type="match status" value="1"/>
</dbReference>
<dbReference type="Proteomes" id="UP001377567">
    <property type="component" value="Unassembled WGS sequence"/>
</dbReference>
<name>A0AAV5S6E0_MAUHU</name>
<dbReference type="SUPFAM" id="SSF56988">
    <property type="entry name" value="Anthrax protective antigen"/>
    <property type="match status" value="1"/>
</dbReference>
<reference evidence="3 4" key="1">
    <citation type="journal article" date="2023" name="Elife">
        <title>Identification of key yeast species and microbe-microbe interactions impacting larval growth of Drosophila in the wild.</title>
        <authorList>
            <person name="Mure A."/>
            <person name="Sugiura Y."/>
            <person name="Maeda R."/>
            <person name="Honda K."/>
            <person name="Sakurai N."/>
            <person name="Takahashi Y."/>
            <person name="Watada M."/>
            <person name="Katoh T."/>
            <person name="Gotoh A."/>
            <person name="Gotoh Y."/>
            <person name="Taniguchi I."/>
            <person name="Nakamura K."/>
            <person name="Hayashi T."/>
            <person name="Katayama T."/>
            <person name="Uemura T."/>
            <person name="Hattori Y."/>
        </authorList>
    </citation>
    <scope>NUCLEOTIDE SEQUENCE [LARGE SCALE GENOMIC DNA]</scope>
    <source>
        <strain evidence="3 4">KH-74</strain>
    </source>
</reference>
<evidence type="ECO:0000259" key="2">
    <source>
        <dbReference type="PROSITE" id="PS51820"/>
    </source>
</evidence>
<dbReference type="AlphaFoldDB" id="A0AAV5S6E0"/>
<feature type="chain" id="PRO_5043652458" description="PA14 domain-containing protein" evidence="1">
    <location>
        <begin position="22"/>
        <end position="228"/>
    </location>
</feature>
<feature type="domain" description="PA14" evidence="2">
    <location>
        <begin position="52"/>
        <end position="219"/>
    </location>
</feature>
<keyword evidence="4" id="KW-1185">Reference proteome</keyword>
<dbReference type="PROSITE" id="PS51820">
    <property type="entry name" value="PA14"/>
    <property type="match status" value="1"/>
</dbReference>
<sequence length="228" mass="25947">MKFSTLLLTSALSIFGKGVSATDSQTPICTPDLGNSIDDGFHARFYKYIYPDYAREMSDEDYITKGYKRDDRFITSKTGITDVNFFHFYNLNPNGPTYGVVNGLNITTSNFTVEYSGWFVPKETGDHVFQIGQTDDGTSIEIYDDNYSLCCGMIVHRTVIQSLQIYDNEYIKKQSIHLEAGVPYPMKIVYFNKDRVAIQDISFVDPSGETHKSFDGFAKYYNDVKCKN</sequence>
<evidence type="ECO:0000313" key="4">
    <source>
        <dbReference type="Proteomes" id="UP001377567"/>
    </source>
</evidence>
<evidence type="ECO:0000313" key="3">
    <source>
        <dbReference type="EMBL" id="GMM58219.1"/>
    </source>
</evidence>
<gene>
    <name evidence="3" type="ORF">DAKH74_048350</name>
</gene>
<organism evidence="3 4">
    <name type="scientific">Maudiozyma humilis</name>
    <name type="common">Sour dough yeast</name>
    <name type="synonym">Kazachstania humilis</name>
    <dbReference type="NCBI Taxonomy" id="51915"/>
    <lineage>
        <taxon>Eukaryota</taxon>
        <taxon>Fungi</taxon>
        <taxon>Dikarya</taxon>
        <taxon>Ascomycota</taxon>
        <taxon>Saccharomycotina</taxon>
        <taxon>Saccharomycetes</taxon>
        <taxon>Saccharomycetales</taxon>
        <taxon>Saccharomycetaceae</taxon>
        <taxon>Maudiozyma</taxon>
    </lineage>
</organism>
<feature type="signal peptide" evidence="1">
    <location>
        <begin position="1"/>
        <end position="21"/>
    </location>
</feature>